<sequence length="336" mass="40138">SKSLPASPYVNSQNAVDNLVHLQIDRACQSMRHQILARAFFGWLSYCRHLRTIRKHLMYLVDTREMSGEEDMQPVDEEFWKMCRNERTAELEEEFLLRVYWKGIEGAATKELRRQAWPYLLKIFSWDEEPEPKMTDFTAKYREDVESWRVLEAEVRRQDEEEFLAARHRRIPMPERECSVASEVFEDELPENGIVLNRPHHHEGDALLRQFAVNLHRIDKDVERCDRNLIFFSNKENLESLREYILYQPPEMSYDCIFRVWETIWAASRTFTPHFPLFFALAMVTNYRDVIIANNMDFTDMIKFFNEMAERHDCVRLLTAARAHVKCLQGLVQHLR</sequence>
<dbReference type="Proteomes" id="UP001331761">
    <property type="component" value="Unassembled WGS sequence"/>
</dbReference>
<dbReference type="SUPFAM" id="SSF47923">
    <property type="entry name" value="Ypt/Rab-GAP domain of gyp1p"/>
    <property type="match status" value="2"/>
</dbReference>
<dbReference type="PANTHER" id="PTHR22957">
    <property type="entry name" value="TBC1 DOMAIN FAMILY MEMBER GTPASE-ACTIVATING PROTEIN"/>
    <property type="match status" value="1"/>
</dbReference>
<evidence type="ECO:0000313" key="3">
    <source>
        <dbReference type="Proteomes" id="UP001331761"/>
    </source>
</evidence>
<comment type="caution">
    <text evidence="2">The sequence shown here is derived from an EMBL/GenBank/DDBJ whole genome shotgun (WGS) entry which is preliminary data.</text>
</comment>
<evidence type="ECO:0000256" key="1">
    <source>
        <dbReference type="ARBA" id="ARBA00022468"/>
    </source>
</evidence>
<keyword evidence="3" id="KW-1185">Reference proteome</keyword>
<dbReference type="Gene3D" id="1.10.472.80">
    <property type="entry name" value="Ypt/Rab-GAP domain of gyp1p, domain 3"/>
    <property type="match status" value="1"/>
</dbReference>
<organism evidence="2 3">
    <name type="scientific">Trichostrongylus colubriformis</name>
    <name type="common">Black scour worm</name>
    <dbReference type="NCBI Taxonomy" id="6319"/>
    <lineage>
        <taxon>Eukaryota</taxon>
        <taxon>Metazoa</taxon>
        <taxon>Ecdysozoa</taxon>
        <taxon>Nematoda</taxon>
        <taxon>Chromadorea</taxon>
        <taxon>Rhabditida</taxon>
        <taxon>Rhabditina</taxon>
        <taxon>Rhabditomorpha</taxon>
        <taxon>Strongyloidea</taxon>
        <taxon>Trichostrongylidae</taxon>
        <taxon>Trichostrongylus</taxon>
    </lineage>
</organism>
<dbReference type="AlphaFoldDB" id="A0AAN8FWA7"/>
<dbReference type="EMBL" id="WIXE01001663">
    <property type="protein sequence ID" value="KAK5985485.1"/>
    <property type="molecule type" value="Genomic_DNA"/>
</dbReference>
<dbReference type="PANTHER" id="PTHR22957:SF502">
    <property type="entry name" value="SMALL G PROTEIN SIGNALING MODULATOR 2-RELATED"/>
    <property type="match status" value="1"/>
</dbReference>
<dbReference type="GO" id="GO:0005096">
    <property type="term" value="F:GTPase activator activity"/>
    <property type="evidence" value="ECO:0007669"/>
    <property type="project" value="UniProtKB-KW"/>
</dbReference>
<feature type="non-terminal residue" evidence="2">
    <location>
        <position position="1"/>
    </location>
</feature>
<protein>
    <submittedName>
        <fullName evidence="2">Rab-GAP TBC domain-containing protein</fullName>
    </submittedName>
</protein>
<keyword evidence="1" id="KW-0343">GTPase activation</keyword>
<name>A0AAN8FWA7_TRICO</name>
<dbReference type="InterPro" id="IPR035969">
    <property type="entry name" value="Rab-GAP_TBC_sf"/>
</dbReference>
<proteinExistence type="predicted"/>
<reference evidence="2 3" key="1">
    <citation type="submission" date="2019-10" db="EMBL/GenBank/DDBJ databases">
        <title>Assembly and Annotation for the nematode Trichostrongylus colubriformis.</title>
        <authorList>
            <person name="Martin J."/>
        </authorList>
    </citation>
    <scope>NUCLEOTIDE SEQUENCE [LARGE SCALE GENOMIC DNA]</scope>
    <source>
        <strain evidence="2">G859</strain>
        <tissue evidence="2">Whole worm</tissue>
    </source>
</reference>
<evidence type="ECO:0000313" key="2">
    <source>
        <dbReference type="EMBL" id="KAK5985485.1"/>
    </source>
</evidence>
<gene>
    <name evidence="2" type="ORF">GCK32_012734</name>
</gene>
<accession>A0AAN8FWA7</accession>